<protein>
    <submittedName>
        <fullName evidence="6">Unannotated protein</fullName>
    </submittedName>
</protein>
<evidence type="ECO:0000259" key="5">
    <source>
        <dbReference type="PROSITE" id="PS50893"/>
    </source>
</evidence>
<dbReference type="PROSITE" id="PS00211">
    <property type="entry name" value="ABC_TRANSPORTER_1"/>
    <property type="match status" value="1"/>
</dbReference>
<dbReference type="InterPro" id="IPR017871">
    <property type="entry name" value="ABC_transporter-like_CS"/>
</dbReference>
<dbReference type="Gene3D" id="3.40.50.300">
    <property type="entry name" value="P-loop containing nucleotide triphosphate hydrolases"/>
    <property type="match status" value="1"/>
</dbReference>
<dbReference type="GO" id="GO:0006950">
    <property type="term" value="P:response to stress"/>
    <property type="evidence" value="ECO:0007669"/>
    <property type="project" value="UniProtKB-ARBA"/>
</dbReference>
<evidence type="ECO:0000256" key="1">
    <source>
        <dbReference type="ARBA" id="ARBA00005417"/>
    </source>
</evidence>
<name>A0A6J7FG67_9ZZZZ</name>
<dbReference type="PANTHER" id="PTHR43869:SF1">
    <property type="entry name" value="GLYCINE BETAINE_PROLINE BETAINE TRANSPORT SYSTEM ATP-BINDING PROTEIN PROV"/>
    <property type="match status" value="1"/>
</dbReference>
<dbReference type="InterPro" id="IPR003593">
    <property type="entry name" value="AAA+_ATPase"/>
</dbReference>
<evidence type="ECO:0000313" key="6">
    <source>
        <dbReference type="EMBL" id="CAB4894446.1"/>
    </source>
</evidence>
<sequence length="336" mass="36707">MIDVSHVWKVFGGGHPQRAIQMADQGHSRADIQAATGSTIGVRDVSFSVQRGETFVVMGLSGSGKSTLIRCMSRLIEPSGGSVGIDGVNLLDMNDEDLRTIRRTKMSMVFQHFGLFPHRRVIDNCAYGLEVQGIPKAERHARAAEMLATVGLTEWANHYPQQLSGGMQQRVGIARALVLDPEILYFDEPFSALDPLIRRDMQNELIALQARRPRTIVFITHDFAEALRLGNRIAIMKDGAIDQIGTPEEIVAHPATDYVREFTTDIPKTKVLTASAVMRPGQALGGRQVAATTKVAALIPLLFADAAPLSVIDDDGHVIGSVAREDISHLLEDEAR</sequence>
<dbReference type="GO" id="GO:0016020">
    <property type="term" value="C:membrane"/>
    <property type="evidence" value="ECO:0007669"/>
    <property type="project" value="InterPro"/>
</dbReference>
<dbReference type="InterPro" id="IPR027417">
    <property type="entry name" value="P-loop_NTPase"/>
</dbReference>
<dbReference type="CDD" id="cd03294">
    <property type="entry name" value="ABC_Pro_Gly_Betaine"/>
    <property type="match status" value="1"/>
</dbReference>
<keyword evidence="3" id="KW-0547">Nucleotide-binding</keyword>
<dbReference type="NCBIfam" id="TIGR01186">
    <property type="entry name" value="proV"/>
    <property type="match status" value="1"/>
</dbReference>
<dbReference type="EMBL" id="CAFBLP010000133">
    <property type="protein sequence ID" value="CAB4894446.1"/>
    <property type="molecule type" value="Genomic_DNA"/>
</dbReference>
<dbReference type="InterPro" id="IPR003439">
    <property type="entry name" value="ABC_transporter-like_ATP-bd"/>
</dbReference>
<keyword evidence="2" id="KW-0813">Transport</keyword>
<dbReference type="SMART" id="SM00382">
    <property type="entry name" value="AAA"/>
    <property type="match status" value="1"/>
</dbReference>
<dbReference type="FunFam" id="3.40.50.300:FF:000201">
    <property type="entry name" value="Glycine betaine/L-proline ABC transporter ATP-binding protein"/>
    <property type="match status" value="1"/>
</dbReference>
<evidence type="ECO:0000256" key="3">
    <source>
        <dbReference type="ARBA" id="ARBA00022741"/>
    </source>
</evidence>
<evidence type="ECO:0000256" key="4">
    <source>
        <dbReference type="ARBA" id="ARBA00022840"/>
    </source>
</evidence>
<dbReference type="PROSITE" id="PS50893">
    <property type="entry name" value="ABC_TRANSPORTER_2"/>
    <property type="match status" value="1"/>
</dbReference>
<dbReference type="InterPro" id="IPR005892">
    <property type="entry name" value="Gly-betaine_transp_ATP-bd"/>
</dbReference>
<dbReference type="GO" id="GO:0031460">
    <property type="term" value="P:glycine betaine transport"/>
    <property type="evidence" value="ECO:0007669"/>
    <property type="project" value="InterPro"/>
</dbReference>
<dbReference type="Pfam" id="PF00005">
    <property type="entry name" value="ABC_tran"/>
    <property type="match status" value="1"/>
</dbReference>
<reference evidence="6" key="1">
    <citation type="submission" date="2020-05" db="EMBL/GenBank/DDBJ databases">
        <authorList>
            <person name="Chiriac C."/>
            <person name="Salcher M."/>
            <person name="Ghai R."/>
            <person name="Kavagutti S V."/>
        </authorList>
    </citation>
    <scope>NUCLEOTIDE SEQUENCE</scope>
</reference>
<keyword evidence="4" id="KW-0067">ATP-binding</keyword>
<dbReference type="GO" id="GO:0005524">
    <property type="term" value="F:ATP binding"/>
    <property type="evidence" value="ECO:0007669"/>
    <property type="project" value="UniProtKB-KW"/>
</dbReference>
<gene>
    <name evidence="6" type="ORF">UFOPK3376_03070</name>
</gene>
<dbReference type="PANTHER" id="PTHR43869">
    <property type="entry name" value="GLYCINE BETAINE/PROLINE BETAINE TRANSPORT SYSTEM ATP-BINDING PROTEIN PROV"/>
    <property type="match status" value="1"/>
</dbReference>
<evidence type="ECO:0000256" key="2">
    <source>
        <dbReference type="ARBA" id="ARBA00022448"/>
    </source>
</evidence>
<dbReference type="AlphaFoldDB" id="A0A6J7FG67"/>
<dbReference type="GO" id="GO:0016887">
    <property type="term" value="F:ATP hydrolysis activity"/>
    <property type="evidence" value="ECO:0007669"/>
    <property type="project" value="InterPro"/>
</dbReference>
<proteinExistence type="inferred from homology"/>
<dbReference type="SUPFAM" id="SSF52540">
    <property type="entry name" value="P-loop containing nucleoside triphosphate hydrolases"/>
    <property type="match status" value="1"/>
</dbReference>
<organism evidence="6">
    <name type="scientific">freshwater metagenome</name>
    <dbReference type="NCBI Taxonomy" id="449393"/>
    <lineage>
        <taxon>unclassified sequences</taxon>
        <taxon>metagenomes</taxon>
        <taxon>ecological metagenomes</taxon>
    </lineage>
</organism>
<feature type="domain" description="ABC transporter" evidence="5">
    <location>
        <begin position="20"/>
        <end position="263"/>
    </location>
</feature>
<dbReference type="InterPro" id="IPR051921">
    <property type="entry name" value="ABC_osmolyte_uptake_ATP-bind"/>
</dbReference>
<accession>A0A6J7FG67</accession>
<comment type="similarity">
    <text evidence="1">Belongs to the ABC transporter superfamily.</text>
</comment>